<feature type="transmembrane region" description="Helical" evidence="2">
    <location>
        <begin position="16"/>
        <end position="34"/>
    </location>
</feature>
<evidence type="ECO:0000313" key="4">
    <source>
        <dbReference type="Proteomes" id="UP000240883"/>
    </source>
</evidence>
<organism evidence="3 4">
    <name type="scientific">Corynespora cassiicola Philippines</name>
    <dbReference type="NCBI Taxonomy" id="1448308"/>
    <lineage>
        <taxon>Eukaryota</taxon>
        <taxon>Fungi</taxon>
        <taxon>Dikarya</taxon>
        <taxon>Ascomycota</taxon>
        <taxon>Pezizomycotina</taxon>
        <taxon>Dothideomycetes</taxon>
        <taxon>Pleosporomycetidae</taxon>
        <taxon>Pleosporales</taxon>
        <taxon>Corynesporascaceae</taxon>
        <taxon>Corynespora</taxon>
    </lineage>
</organism>
<keyword evidence="2" id="KW-0812">Transmembrane</keyword>
<keyword evidence="2" id="KW-1133">Transmembrane helix</keyword>
<keyword evidence="4" id="KW-1185">Reference proteome</keyword>
<dbReference type="AlphaFoldDB" id="A0A2T2NG91"/>
<accession>A0A2T2NG91</accession>
<sequence>MGCEVCWWFVLGGLEFSFALLCMHAWLCFVALFTSRAGVRRGRMAVGAEGVSSAYLVLPRPSHGDPGRLRIPQEPLAPSPSKRREKKKTLHPSLALNFGPGDTQARIRTGDEKPASSARKVMGYAHHRTTLPTSAQPQKEGNKKKLIGNAKSVKGEGNKVSSALAPHVLIIRPPGPAAVSEACQSAHRAVRRELGQGVCVYMHVCMHTARMDAYMYAGRKAPPQGAHTSDVCKPATHSLTHSTKPG</sequence>
<evidence type="ECO:0000256" key="1">
    <source>
        <dbReference type="SAM" id="MobiDB-lite"/>
    </source>
</evidence>
<feature type="compositionally biased region" description="Polar residues" evidence="1">
    <location>
        <begin position="237"/>
        <end position="246"/>
    </location>
</feature>
<feature type="region of interest" description="Disordered" evidence="1">
    <location>
        <begin position="63"/>
        <end position="95"/>
    </location>
</feature>
<protein>
    <submittedName>
        <fullName evidence="3">Uncharacterized protein</fullName>
    </submittedName>
</protein>
<keyword evidence="2" id="KW-0472">Membrane</keyword>
<proteinExistence type="predicted"/>
<evidence type="ECO:0000256" key="2">
    <source>
        <dbReference type="SAM" id="Phobius"/>
    </source>
</evidence>
<name>A0A2T2NG91_CORCC</name>
<dbReference type="EMBL" id="KZ678138">
    <property type="protein sequence ID" value="PSN64455.1"/>
    <property type="molecule type" value="Genomic_DNA"/>
</dbReference>
<evidence type="ECO:0000313" key="3">
    <source>
        <dbReference type="EMBL" id="PSN64455.1"/>
    </source>
</evidence>
<dbReference type="Proteomes" id="UP000240883">
    <property type="component" value="Unassembled WGS sequence"/>
</dbReference>
<reference evidence="3 4" key="1">
    <citation type="journal article" date="2018" name="Front. Microbiol.">
        <title>Genome-Wide Analysis of Corynespora cassiicola Leaf Fall Disease Putative Effectors.</title>
        <authorList>
            <person name="Lopez D."/>
            <person name="Ribeiro S."/>
            <person name="Label P."/>
            <person name="Fumanal B."/>
            <person name="Venisse J.S."/>
            <person name="Kohler A."/>
            <person name="de Oliveira R.R."/>
            <person name="Labutti K."/>
            <person name="Lipzen A."/>
            <person name="Lail K."/>
            <person name="Bauer D."/>
            <person name="Ohm R.A."/>
            <person name="Barry K.W."/>
            <person name="Spatafora J."/>
            <person name="Grigoriev I.V."/>
            <person name="Martin F.M."/>
            <person name="Pujade-Renaud V."/>
        </authorList>
    </citation>
    <scope>NUCLEOTIDE SEQUENCE [LARGE SCALE GENOMIC DNA]</scope>
    <source>
        <strain evidence="3 4">Philippines</strain>
    </source>
</reference>
<feature type="compositionally biased region" description="Basic residues" evidence="1">
    <location>
        <begin position="81"/>
        <end position="90"/>
    </location>
</feature>
<gene>
    <name evidence="3" type="ORF">BS50DRAFT_74265</name>
</gene>
<feature type="region of interest" description="Disordered" evidence="1">
    <location>
        <begin position="223"/>
        <end position="246"/>
    </location>
</feature>